<evidence type="ECO:0000313" key="4">
    <source>
        <dbReference type="EMBL" id="MEK7950470.1"/>
    </source>
</evidence>
<name>A0ABU9ARZ1_9BACT</name>
<dbReference type="RefSeq" id="WP_341404075.1">
    <property type="nucleotide sequence ID" value="NZ_JBBUKT010000002.1"/>
</dbReference>
<organism evidence="4 5">
    <name type="scientific">Luteolibacter soli</name>
    <dbReference type="NCBI Taxonomy" id="3135280"/>
    <lineage>
        <taxon>Bacteria</taxon>
        <taxon>Pseudomonadati</taxon>
        <taxon>Verrucomicrobiota</taxon>
        <taxon>Verrucomicrobiia</taxon>
        <taxon>Verrucomicrobiales</taxon>
        <taxon>Verrucomicrobiaceae</taxon>
        <taxon>Luteolibacter</taxon>
    </lineage>
</organism>
<evidence type="ECO:0008006" key="6">
    <source>
        <dbReference type="Google" id="ProtNLM"/>
    </source>
</evidence>
<evidence type="ECO:0000313" key="5">
    <source>
        <dbReference type="Proteomes" id="UP001371305"/>
    </source>
</evidence>
<protein>
    <recommendedName>
        <fullName evidence="6">Secretin/TonB short N-terminal domain-containing protein</fullName>
    </recommendedName>
</protein>
<feature type="chain" id="PRO_5047378007" description="Secretin/TonB short N-terminal domain-containing protein" evidence="3">
    <location>
        <begin position="20"/>
        <end position="314"/>
    </location>
</feature>
<sequence length="314" mass="33680">MKSRLLSLLLCPMALGAQEAPPITIPEPVAIIPSSVNQWSQGFVSMSTHGTPRLLDVIGSMKEQLGELNWIMQGDVGDIELPAFSVKDVSPESLLTLLGTAAGFEVQSAPPQAPGQQQIVMIRRSTNPPAAPQASTAKDLRTVPMSANDPEPKKSKGTSASAAPESVPLPSKQSAKIMKVMSLGAFSDEASWARNVRGLSSLLHKTLTQGGKLPDDALTFDDESRLLIIRMEPERAGEAVQLVEGFVASLKERQAAVDEQIKDLLKKKVATQMELKSATSLGKGENHPQIQQLELELDSLAKAIAEIEESHGLR</sequence>
<feature type="signal peptide" evidence="3">
    <location>
        <begin position="1"/>
        <end position="19"/>
    </location>
</feature>
<evidence type="ECO:0000256" key="1">
    <source>
        <dbReference type="SAM" id="Coils"/>
    </source>
</evidence>
<proteinExistence type="predicted"/>
<comment type="caution">
    <text evidence="4">The sequence shown here is derived from an EMBL/GenBank/DDBJ whole genome shotgun (WGS) entry which is preliminary data.</text>
</comment>
<feature type="region of interest" description="Disordered" evidence="2">
    <location>
        <begin position="126"/>
        <end position="171"/>
    </location>
</feature>
<evidence type="ECO:0000256" key="2">
    <source>
        <dbReference type="SAM" id="MobiDB-lite"/>
    </source>
</evidence>
<feature type="compositionally biased region" description="Polar residues" evidence="2">
    <location>
        <begin position="126"/>
        <end position="136"/>
    </location>
</feature>
<accession>A0ABU9ARZ1</accession>
<keyword evidence="1" id="KW-0175">Coiled coil</keyword>
<dbReference type="Proteomes" id="UP001371305">
    <property type="component" value="Unassembled WGS sequence"/>
</dbReference>
<keyword evidence="5" id="KW-1185">Reference proteome</keyword>
<evidence type="ECO:0000256" key="3">
    <source>
        <dbReference type="SAM" id="SignalP"/>
    </source>
</evidence>
<reference evidence="4 5" key="1">
    <citation type="submission" date="2024-04" db="EMBL/GenBank/DDBJ databases">
        <title>Luteolibacter sp. isolated from soil.</title>
        <authorList>
            <person name="An J."/>
        </authorList>
    </citation>
    <scope>NUCLEOTIDE SEQUENCE [LARGE SCALE GENOMIC DNA]</scope>
    <source>
        <strain evidence="4 5">Y139</strain>
    </source>
</reference>
<keyword evidence="3" id="KW-0732">Signal</keyword>
<dbReference type="EMBL" id="JBBUKT010000002">
    <property type="protein sequence ID" value="MEK7950470.1"/>
    <property type="molecule type" value="Genomic_DNA"/>
</dbReference>
<gene>
    <name evidence="4" type="ORF">WKV53_08185</name>
</gene>
<feature type="coiled-coil region" evidence="1">
    <location>
        <begin position="247"/>
        <end position="310"/>
    </location>
</feature>